<dbReference type="CDD" id="cd13944">
    <property type="entry name" value="lytB_ispH"/>
    <property type="match status" value="1"/>
</dbReference>
<dbReference type="PANTHER" id="PTHR31619:SF5">
    <property type="entry name" value="4-HYDROXY-3-METHYLBUT-2-ENYL DIPHOSPHATE REDUCTASE, CHLOROPLASTIC"/>
    <property type="match status" value="1"/>
</dbReference>
<comment type="cofactor">
    <cofactor evidence="1">
        <name>[4Fe-4S] cluster</name>
        <dbReference type="ChEBI" id="CHEBI:49883"/>
    </cofactor>
</comment>
<dbReference type="Gene3D" id="3.40.1010.20">
    <property type="entry name" value="4-hydroxy-3-methylbut-2-enyl diphosphate reductase, catalytic domain"/>
    <property type="match status" value="2"/>
</dbReference>
<protein>
    <recommendedName>
        <fullName evidence="10">4-hydroxy-3-methylbut-2-enyl diphosphate reductase</fullName>
        <ecNumber evidence="10">1.17.7.4</ecNumber>
    </recommendedName>
</protein>
<evidence type="ECO:0000256" key="7">
    <source>
        <dbReference type="ARBA" id="ARBA00046313"/>
    </source>
</evidence>
<keyword evidence="5" id="KW-0408">Iron</keyword>
<dbReference type="GO" id="GO:0051745">
    <property type="term" value="F:4-hydroxy-3-methylbut-2-enyl diphosphate reductase activity"/>
    <property type="evidence" value="ECO:0007669"/>
    <property type="project" value="UniProtKB-EC"/>
</dbReference>
<dbReference type="GO" id="GO:0046872">
    <property type="term" value="F:metal ion binding"/>
    <property type="evidence" value="ECO:0007669"/>
    <property type="project" value="UniProtKB-KW"/>
</dbReference>
<dbReference type="EMBL" id="MN597411">
    <property type="protein sequence ID" value="QMU23683.1"/>
    <property type="molecule type" value="mRNA"/>
</dbReference>
<comment type="pathway">
    <text evidence="8">Isoprenoid biosynthesis; dimethylallyl diphosphate biosynthesis; dimethylallyl diphosphate from (2E)-4-hydroxy-3-methylbutenyl diphosphate: step 1/1.</text>
</comment>
<dbReference type="HAMAP" id="MF_00191">
    <property type="entry name" value="IspH"/>
    <property type="match status" value="1"/>
</dbReference>
<keyword evidence="4" id="KW-0560">Oxidoreductase</keyword>
<evidence type="ECO:0000256" key="6">
    <source>
        <dbReference type="ARBA" id="ARBA00023014"/>
    </source>
</evidence>
<sequence>MAMSAQFGLGRFTSGLLAPPATGVRPSTGIRPPMTVRCAASGDSFSTASAPMDSAEFDKKQFRHNLTRSDNYNRKGFGHKKETLELMNSEYTSDVIKTLKENNNVYTWGNVTVKLAEAYGFCWGVERAVQIAYEARKQFPEERLWITNEIIHNPTVNKRLEEMEVKNIPVEEGKKDFDVVDKGDVVILPAFGAAVDEMYTLSQKNVQIVDTTCPWVSKVWNMVEKHKKGDYTSIIHGKYSHEETVATASFAGTYIIVKNMEEATYVCDYILGGKLNGSSSTKEKFLEKFKNAISTGFDPDVHLVKVGIANQTTMLKGETEEIGKLVERTMMQRYGVENVNNHFIAFNTICDATQERQDAMYQLVKEKVDLILVVGGWNSSNTSHLQEIGELSGIPTYWIDSEVRIGPGNKISYKLSHGELVEKENWLPAGPITIGVTSGASTPDKSVEVALNRVLDIKSTESLQLV</sequence>
<keyword evidence="3" id="KW-0479">Metal-binding</keyword>
<accession>A0A7G4WEX1</accession>
<proteinExistence type="evidence at transcript level"/>
<evidence type="ECO:0000256" key="3">
    <source>
        <dbReference type="ARBA" id="ARBA00022723"/>
    </source>
</evidence>
<dbReference type="NCBIfam" id="NF009911">
    <property type="entry name" value="PRK13371.1"/>
    <property type="match status" value="1"/>
</dbReference>
<evidence type="ECO:0000256" key="4">
    <source>
        <dbReference type="ARBA" id="ARBA00023002"/>
    </source>
</evidence>
<dbReference type="EC" id="1.17.7.4" evidence="10"/>
<dbReference type="GO" id="GO:0051539">
    <property type="term" value="F:4 iron, 4 sulfur cluster binding"/>
    <property type="evidence" value="ECO:0007669"/>
    <property type="project" value="UniProtKB-KW"/>
</dbReference>
<organism evidence="11">
    <name type="scientific">Eleocharis dulcis</name>
    <dbReference type="NCBI Taxonomy" id="110284"/>
    <lineage>
        <taxon>Eukaryota</taxon>
        <taxon>Viridiplantae</taxon>
        <taxon>Streptophyta</taxon>
        <taxon>Embryophyta</taxon>
        <taxon>Tracheophyta</taxon>
        <taxon>Spermatophyta</taxon>
        <taxon>Magnoliopsida</taxon>
        <taxon>Liliopsida</taxon>
        <taxon>Poales</taxon>
        <taxon>Cyperaceae</taxon>
        <taxon>Cyperoideae</taxon>
        <taxon>Eleocharideae</taxon>
        <taxon>Eleocharis</taxon>
    </lineage>
</organism>
<gene>
    <name evidence="11" type="primary">HDR</name>
</gene>
<dbReference type="NCBIfam" id="TIGR00216">
    <property type="entry name" value="ispH_lytB"/>
    <property type="match status" value="1"/>
</dbReference>
<evidence type="ECO:0000313" key="11">
    <source>
        <dbReference type="EMBL" id="QMU23683.1"/>
    </source>
</evidence>
<dbReference type="GO" id="GO:0050992">
    <property type="term" value="P:dimethylallyl diphosphate biosynthetic process"/>
    <property type="evidence" value="ECO:0007669"/>
    <property type="project" value="InterPro"/>
</dbReference>
<evidence type="ECO:0000256" key="10">
    <source>
        <dbReference type="ARBA" id="ARBA00047177"/>
    </source>
</evidence>
<name>A0A7G4WEX1_9POAL</name>
<evidence type="ECO:0000256" key="5">
    <source>
        <dbReference type="ARBA" id="ARBA00023004"/>
    </source>
</evidence>
<evidence type="ECO:0000256" key="8">
    <source>
        <dbReference type="ARBA" id="ARBA00046314"/>
    </source>
</evidence>
<comment type="similarity">
    <text evidence="9">Belongs to the IspH family.</text>
</comment>
<reference evidence="11" key="1">
    <citation type="submission" date="2019-10" db="EMBL/GenBank/DDBJ databases">
        <authorList>
            <person name="Song M."/>
            <person name="Chen X."/>
            <person name="Nie H."/>
        </authorList>
    </citation>
    <scope>NUCLEOTIDE SEQUENCE</scope>
</reference>
<keyword evidence="2" id="KW-0004">4Fe-4S</keyword>
<keyword evidence="6" id="KW-0411">Iron-sulfur</keyword>
<evidence type="ECO:0000256" key="2">
    <source>
        <dbReference type="ARBA" id="ARBA00022485"/>
    </source>
</evidence>
<evidence type="ECO:0000256" key="9">
    <source>
        <dbReference type="ARBA" id="ARBA00046335"/>
    </source>
</evidence>
<comment type="pathway">
    <text evidence="7">Isoprenoid biosynthesis; isopentenyl diphosphate biosynthesis via DXP pathway; isopentenyl diphosphate from 1-deoxy-D-xylulose 5-phosphate: step 6/6.</text>
</comment>
<dbReference type="AlphaFoldDB" id="A0A7G4WEX1"/>
<dbReference type="PANTHER" id="PTHR31619">
    <property type="entry name" value="4-HYDROXY-3-METHYLBUT-2-ENYL DIPHOSPHATE REDUCTASE, CHLOROPLASTIC"/>
    <property type="match status" value="1"/>
</dbReference>
<dbReference type="Gene3D" id="3.40.50.11270">
    <property type="match status" value="1"/>
</dbReference>
<dbReference type="InterPro" id="IPR003451">
    <property type="entry name" value="LytB/IspH"/>
</dbReference>
<dbReference type="GO" id="GO:0019288">
    <property type="term" value="P:isopentenyl diphosphate biosynthetic process, methylerythritol 4-phosphate pathway"/>
    <property type="evidence" value="ECO:0007669"/>
    <property type="project" value="InterPro"/>
</dbReference>
<dbReference type="Pfam" id="PF02401">
    <property type="entry name" value="LYTB"/>
    <property type="match status" value="1"/>
</dbReference>
<evidence type="ECO:0000256" key="1">
    <source>
        <dbReference type="ARBA" id="ARBA00001966"/>
    </source>
</evidence>